<feature type="compositionally biased region" description="Basic and acidic residues" evidence="1">
    <location>
        <begin position="115"/>
        <end position="126"/>
    </location>
</feature>
<protein>
    <submittedName>
        <fullName evidence="2">Uncharacterized protein</fullName>
    </submittedName>
</protein>
<feature type="compositionally biased region" description="Basic residues" evidence="1">
    <location>
        <begin position="105"/>
        <end position="114"/>
    </location>
</feature>
<dbReference type="InParanoid" id="A0A136IYE9"/>
<evidence type="ECO:0000256" key="1">
    <source>
        <dbReference type="SAM" id="MobiDB-lite"/>
    </source>
</evidence>
<feature type="region of interest" description="Disordered" evidence="1">
    <location>
        <begin position="91"/>
        <end position="126"/>
    </location>
</feature>
<gene>
    <name evidence="2" type="ORF">Micbo1qcDRAFT_212448</name>
</gene>
<dbReference type="STRING" id="196109.A0A136IYE9"/>
<name>A0A136IYE9_9PEZI</name>
<evidence type="ECO:0000313" key="3">
    <source>
        <dbReference type="Proteomes" id="UP000070501"/>
    </source>
</evidence>
<dbReference type="Proteomes" id="UP000070501">
    <property type="component" value="Unassembled WGS sequence"/>
</dbReference>
<keyword evidence="3" id="KW-1185">Reference proteome</keyword>
<evidence type="ECO:0000313" key="2">
    <source>
        <dbReference type="EMBL" id="KXJ89908.1"/>
    </source>
</evidence>
<accession>A0A136IYE9</accession>
<organism evidence="2 3">
    <name type="scientific">Microdochium bolleyi</name>
    <dbReference type="NCBI Taxonomy" id="196109"/>
    <lineage>
        <taxon>Eukaryota</taxon>
        <taxon>Fungi</taxon>
        <taxon>Dikarya</taxon>
        <taxon>Ascomycota</taxon>
        <taxon>Pezizomycotina</taxon>
        <taxon>Sordariomycetes</taxon>
        <taxon>Xylariomycetidae</taxon>
        <taxon>Xylariales</taxon>
        <taxon>Microdochiaceae</taxon>
        <taxon>Microdochium</taxon>
    </lineage>
</organism>
<reference evidence="3" key="1">
    <citation type="submission" date="2016-02" db="EMBL/GenBank/DDBJ databases">
        <title>Draft genome sequence of Microdochium bolleyi, a fungal endophyte of beachgrass.</title>
        <authorList>
            <consortium name="DOE Joint Genome Institute"/>
            <person name="David A.S."/>
            <person name="May G."/>
            <person name="Haridas S."/>
            <person name="Lim J."/>
            <person name="Wang M."/>
            <person name="Labutti K."/>
            <person name="Lipzen A."/>
            <person name="Barry K."/>
            <person name="Grigoriev I.V."/>
        </authorList>
    </citation>
    <scope>NUCLEOTIDE SEQUENCE [LARGE SCALE GENOMIC DNA]</scope>
    <source>
        <strain evidence="3">J235TASD1</strain>
    </source>
</reference>
<proteinExistence type="predicted"/>
<dbReference type="EMBL" id="KQ964254">
    <property type="protein sequence ID" value="KXJ89908.1"/>
    <property type="molecule type" value="Genomic_DNA"/>
</dbReference>
<sequence>MICICLLCRRTAPREFPQEDNAACTLHTEGSIYDSAVCKLALRIVSVSRPGMGQSTLHPGCRLLDWPPQLLALANHLRIGRFAARRLGRRAVSAGVPPRAAPKAQHWRRHRRGRVPREPRLGGHGV</sequence>
<dbReference type="OrthoDB" id="294702at2759"/>
<dbReference type="AlphaFoldDB" id="A0A136IYE9"/>